<reference evidence="2 3" key="1">
    <citation type="journal article" date="2017" name="Front. Microbiol.">
        <title>New Insights into the Diversity of the Genus Faecalibacterium.</title>
        <authorList>
            <person name="Benevides L."/>
            <person name="Burman S."/>
            <person name="Martin R."/>
            <person name="Robert V."/>
            <person name="Thomas M."/>
            <person name="Miquel S."/>
            <person name="Chain F."/>
            <person name="Sokol H."/>
            <person name="Bermudez-Humaran L.G."/>
            <person name="Morrison M."/>
            <person name="Langella P."/>
            <person name="Azevedo V.A."/>
            <person name="Chatel J.M."/>
            <person name="Soares S."/>
        </authorList>
    </citation>
    <scope>NUCLEOTIDE SEQUENCE [LARGE SCALE GENOMIC DNA]</scope>
    <source>
        <strain evidence="2 3">CNCM I 4573</strain>
    </source>
</reference>
<dbReference type="EMBL" id="NMTW01000026">
    <property type="protein sequence ID" value="PDX76118.1"/>
    <property type="molecule type" value="Genomic_DNA"/>
</dbReference>
<evidence type="ECO:0000313" key="3">
    <source>
        <dbReference type="Proteomes" id="UP000220157"/>
    </source>
</evidence>
<feature type="chain" id="PRO_5039056040" description="DUF5640 domain-containing protein" evidence="1">
    <location>
        <begin position="27"/>
        <end position="152"/>
    </location>
</feature>
<organism evidence="2 3">
    <name type="scientific">Faecalibacterium prausnitzii</name>
    <dbReference type="NCBI Taxonomy" id="853"/>
    <lineage>
        <taxon>Bacteria</taxon>
        <taxon>Bacillati</taxon>
        <taxon>Bacillota</taxon>
        <taxon>Clostridia</taxon>
        <taxon>Eubacteriales</taxon>
        <taxon>Oscillospiraceae</taxon>
        <taxon>Faecalibacterium</taxon>
    </lineage>
</organism>
<dbReference type="Proteomes" id="UP000220157">
    <property type="component" value="Unassembled WGS sequence"/>
</dbReference>
<feature type="signal peptide" evidence="1">
    <location>
        <begin position="1"/>
        <end position="26"/>
    </location>
</feature>
<protein>
    <recommendedName>
        <fullName evidence="4">DUF5640 domain-containing protein</fullName>
    </recommendedName>
</protein>
<sequence length="152" mass="16978">MRKRIVVTVLMAALTCLLLMGAAAPAKPLDLVGNWEEKDKGDSYQAGYIKEGKDGKDGEIVIYWVSDGGDTKSLYWAGTYVAPKDNKETYSWTSKNNKDKTDHALLASGDDTKVFTYEKGEITYKASALGTTKKMHFVRTDTNYCDEEEEQK</sequence>
<gene>
    <name evidence="2" type="ORF">CGS56_05415</name>
</gene>
<evidence type="ECO:0008006" key="4">
    <source>
        <dbReference type="Google" id="ProtNLM"/>
    </source>
</evidence>
<proteinExistence type="predicted"/>
<dbReference type="RefSeq" id="WP_097785192.1">
    <property type="nucleotide sequence ID" value="NZ_NMTW01000026.1"/>
</dbReference>
<name>A0A2A7AAZ6_9FIRM</name>
<evidence type="ECO:0000313" key="2">
    <source>
        <dbReference type="EMBL" id="PDX76118.1"/>
    </source>
</evidence>
<evidence type="ECO:0000256" key="1">
    <source>
        <dbReference type="SAM" id="SignalP"/>
    </source>
</evidence>
<keyword evidence="1" id="KW-0732">Signal</keyword>
<comment type="caution">
    <text evidence="2">The sequence shown here is derived from an EMBL/GenBank/DDBJ whole genome shotgun (WGS) entry which is preliminary data.</text>
</comment>
<dbReference type="AlphaFoldDB" id="A0A2A7AAZ6"/>
<accession>A0A2A7AAZ6</accession>